<keyword evidence="1" id="KW-0812">Transmembrane</keyword>
<evidence type="ECO:0000259" key="2">
    <source>
        <dbReference type="Pfam" id="PF13786"/>
    </source>
</evidence>
<comment type="caution">
    <text evidence="4">The sequence shown here is derived from an EMBL/GenBank/DDBJ whole genome shotgun (WGS) entry which is preliminary data.</text>
</comment>
<evidence type="ECO:0000313" key="4">
    <source>
        <dbReference type="EMBL" id="GGF84673.1"/>
    </source>
</evidence>
<keyword evidence="1" id="KW-0472">Membrane</keyword>
<keyword evidence="1" id="KW-1133">Transmembrane helix</keyword>
<reference evidence="4" key="2">
    <citation type="submission" date="2020-09" db="EMBL/GenBank/DDBJ databases">
        <authorList>
            <person name="Sun Q."/>
            <person name="Zhou Y."/>
        </authorList>
    </citation>
    <scope>NUCLEOTIDE SEQUENCE</scope>
    <source>
        <strain evidence="4">CGMCC 1.16134</strain>
    </source>
</reference>
<dbReference type="RefSeq" id="WP_189026547.1">
    <property type="nucleotide sequence ID" value="NZ_BMKR01000012.1"/>
</dbReference>
<gene>
    <name evidence="4" type="ORF">GCM10010912_32310</name>
</gene>
<dbReference type="Pfam" id="PF13786">
    <property type="entry name" value="DUF4179"/>
    <property type="match status" value="1"/>
</dbReference>
<dbReference type="InterPro" id="IPR025436">
    <property type="entry name" value="DUF4179"/>
</dbReference>
<evidence type="ECO:0008006" key="6">
    <source>
        <dbReference type="Google" id="ProtNLM"/>
    </source>
</evidence>
<dbReference type="EMBL" id="BMKR01000012">
    <property type="protein sequence ID" value="GGF84673.1"/>
    <property type="molecule type" value="Genomic_DNA"/>
</dbReference>
<feature type="domain" description="DUF5643" evidence="3">
    <location>
        <begin position="243"/>
        <end position="367"/>
    </location>
</feature>
<evidence type="ECO:0000313" key="5">
    <source>
        <dbReference type="Proteomes" id="UP000637643"/>
    </source>
</evidence>
<evidence type="ECO:0000259" key="3">
    <source>
        <dbReference type="Pfam" id="PF18705"/>
    </source>
</evidence>
<feature type="transmembrane region" description="Helical" evidence="1">
    <location>
        <begin position="56"/>
        <end position="76"/>
    </location>
</feature>
<proteinExistence type="predicted"/>
<name>A0A917FI20_9BACL</name>
<evidence type="ECO:0000256" key="1">
    <source>
        <dbReference type="SAM" id="Phobius"/>
    </source>
</evidence>
<dbReference type="Pfam" id="PF18705">
    <property type="entry name" value="DUF5643"/>
    <property type="match status" value="1"/>
</dbReference>
<keyword evidence="5" id="KW-1185">Reference proteome</keyword>
<reference evidence="4" key="1">
    <citation type="journal article" date="2014" name="Int. J. Syst. Evol. Microbiol.">
        <title>Complete genome sequence of Corynebacterium casei LMG S-19264T (=DSM 44701T), isolated from a smear-ripened cheese.</title>
        <authorList>
            <consortium name="US DOE Joint Genome Institute (JGI-PGF)"/>
            <person name="Walter F."/>
            <person name="Albersmeier A."/>
            <person name="Kalinowski J."/>
            <person name="Ruckert C."/>
        </authorList>
    </citation>
    <scope>NUCLEOTIDE SEQUENCE</scope>
    <source>
        <strain evidence="4">CGMCC 1.16134</strain>
    </source>
</reference>
<dbReference type="AlphaFoldDB" id="A0A917FI20"/>
<dbReference type="Proteomes" id="UP000637643">
    <property type="component" value="Unassembled WGS sequence"/>
</dbReference>
<dbReference type="InterPro" id="IPR040680">
    <property type="entry name" value="DUF5643"/>
</dbReference>
<dbReference type="Gene3D" id="2.60.40.1630">
    <property type="entry name" value="bacillus anthracis domain"/>
    <property type="match status" value="1"/>
</dbReference>
<sequence length="371" mass="41882">MNQVEFEQKLDRLKEPWIDKLPESVRCRMDQTYRMLGDVSTEQMQVLKKRSWLRRVMIVAAYAAVGGILLIGSGFISPAMALTLKQIPLVESVFKLAGDLGLQAASEQGVTTDVNQSVTHQGWTLRVSELMYDGSRLSVVLSREMAEKNKQSFMDWWIKDSVSEEGLVANIDFYINGEQVNTGWGVASGGDQAPNSIIVTTFESPNLQIPDEFELGMVVFIPQLEQKFEFQLPVTKNTLNDVVLTPEVSKSHDHIHLKLNRIELSRTTTRLVAEIKGEQGEDIRDFMKRIPDKYKTAGDFLNIEFEIMDDQGRTMKWIGGNGTGDDEVLSYSVSWEPFETLPKSVTVKVLTRDAEGEKIYIPELEITVPVE</sequence>
<feature type="domain" description="DUF4179" evidence="2">
    <location>
        <begin position="55"/>
        <end position="141"/>
    </location>
</feature>
<protein>
    <recommendedName>
        <fullName evidence="6">DUF4179 domain-containing protein</fullName>
    </recommendedName>
</protein>
<organism evidence="4 5">
    <name type="scientific">Paenibacillus albidus</name>
    <dbReference type="NCBI Taxonomy" id="2041023"/>
    <lineage>
        <taxon>Bacteria</taxon>
        <taxon>Bacillati</taxon>
        <taxon>Bacillota</taxon>
        <taxon>Bacilli</taxon>
        <taxon>Bacillales</taxon>
        <taxon>Paenibacillaceae</taxon>
        <taxon>Paenibacillus</taxon>
    </lineage>
</organism>
<accession>A0A917FI20</accession>